<dbReference type="eggNOG" id="COG0762">
    <property type="taxonomic scope" value="Bacteria"/>
</dbReference>
<evidence type="ECO:0000313" key="4">
    <source>
        <dbReference type="Proteomes" id="UP000000442"/>
    </source>
</evidence>
<organism evidence="3 4">
    <name type="scientific">Desulforapulum autotrophicum (strain ATCC 43914 / DSM 3382 / VKM B-1955 / HRM2)</name>
    <name type="common">Desulfobacterium autotrophicum</name>
    <dbReference type="NCBI Taxonomy" id="177437"/>
    <lineage>
        <taxon>Bacteria</taxon>
        <taxon>Pseudomonadati</taxon>
        <taxon>Thermodesulfobacteriota</taxon>
        <taxon>Desulfobacteria</taxon>
        <taxon>Desulfobacterales</taxon>
        <taxon>Desulfobacteraceae</taxon>
        <taxon>Desulforapulum</taxon>
    </lineage>
</organism>
<dbReference type="HOGENOM" id="CLU_136788_1_0_7"/>
<name>C0QHQ3_DESAH</name>
<dbReference type="Proteomes" id="UP000000442">
    <property type="component" value="Chromosome"/>
</dbReference>
<dbReference type="PANTHER" id="PTHR33219">
    <property type="entry name" value="YLMG HOMOLOG PROTEIN 2, CHLOROPLASTIC"/>
    <property type="match status" value="1"/>
</dbReference>
<dbReference type="OrthoDB" id="47652at2"/>
<dbReference type="RefSeq" id="WP_012662860.1">
    <property type="nucleotide sequence ID" value="NC_012108.1"/>
</dbReference>
<keyword evidence="4" id="KW-1185">Reference proteome</keyword>
<dbReference type="KEGG" id="dat:HRM2_04970"/>
<evidence type="ECO:0000256" key="2">
    <source>
        <dbReference type="SAM" id="Phobius"/>
    </source>
</evidence>
<evidence type="ECO:0008006" key="5">
    <source>
        <dbReference type="Google" id="ProtNLM"/>
    </source>
</evidence>
<dbReference type="STRING" id="177437.HRM2_04970"/>
<feature type="transmembrane region" description="Helical" evidence="2">
    <location>
        <begin position="7"/>
        <end position="32"/>
    </location>
</feature>
<proteinExistence type="inferred from homology"/>
<gene>
    <name evidence="3" type="ordered locus">HRM2_04970</name>
</gene>
<dbReference type="AlphaFoldDB" id="C0QHQ3"/>
<dbReference type="PANTHER" id="PTHR33219:SF14">
    <property type="entry name" value="PROTEIN COFACTOR ASSEMBLY OF COMPLEX C SUBUNIT B CCB3, CHLOROPLASTIC-RELATED"/>
    <property type="match status" value="1"/>
</dbReference>
<keyword evidence="2" id="KW-0812">Transmembrane</keyword>
<dbReference type="Pfam" id="PF02325">
    <property type="entry name" value="CCB3_YggT"/>
    <property type="match status" value="1"/>
</dbReference>
<feature type="transmembrane region" description="Helical" evidence="2">
    <location>
        <begin position="74"/>
        <end position="96"/>
    </location>
</feature>
<reference evidence="3 4" key="1">
    <citation type="journal article" date="2009" name="Environ. Microbiol.">
        <title>Genome sequence of Desulfobacterium autotrophicum HRM2, a marine sulfate reducer oxidizing organic carbon completely to carbon dioxide.</title>
        <authorList>
            <person name="Strittmatter A.W."/>
            <person name="Liesegang H."/>
            <person name="Rabus R."/>
            <person name="Decker I."/>
            <person name="Amann J."/>
            <person name="Andres S."/>
            <person name="Henne A."/>
            <person name="Fricke W.F."/>
            <person name="Martinez-Arias R."/>
            <person name="Bartels D."/>
            <person name="Goesmann A."/>
            <person name="Krause L."/>
            <person name="Puehler A."/>
            <person name="Klenk H.P."/>
            <person name="Richter M."/>
            <person name="Schuler M."/>
            <person name="Gloeckner F.O."/>
            <person name="Meyerdierks A."/>
            <person name="Gottschalk G."/>
            <person name="Amann R."/>
        </authorList>
    </citation>
    <scope>NUCLEOTIDE SEQUENCE [LARGE SCALE GENOMIC DNA]</scope>
    <source>
        <strain evidence="4">ATCC 43914 / DSM 3382 / HRM2</strain>
    </source>
</reference>
<dbReference type="GO" id="GO:0016020">
    <property type="term" value="C:membrane"/>
    <property type="evidence" value="ECO:0007669"/>
    <property type="project" value="InterPro"/>
</dbReference>
<keyword evidence="2" id="KW-1133">Transmembrane helix</keyword>
<sequence>MFIMGNFFRAIAVVLDWGLSLFMWIIIARAVLSWVNPDPYNNIVRFITNVTEPVLYQIRRRVPFDLGGLDISPIIAILIVIFLQTFVVGSLNTLALNLS</sequence>
<accession>C0QHQ3</accession>
<protein>
    <recommendedName>
        <fullName evidence="5">YggT family protein</fullName>
    </recommendedName>
</protein>
<dbReference type="InterPro" id="IPR003425">
    <property type="entry name" value="CCB3/YggT"/>
</dbReference>
<evidence type="ECO:0000313" key="3">
    <source>
        <dbReference type="EMBL" id="ACN13611.1"/>
    </source>
</evidence>
<evidence type="ECO:0000256" key="1">
    <source>
        <dbReference type="ARBA" id="ARBA00010894"/>
    </source>
</evidence>
<dbReference type="EMBL" id="CP001087">
    <property type="protein sequence ID" value="ACN13611.1"/>
    <property type="molecule type" value="Genomic_DNA"/>
</dbReference>
<keyword evidence="2" id="KW-0472">Membrane</keyword>
<comment type="similarity">
    <text evidence="1">Belongs to the YggT family.</text>
</comment>